<organism evidence="1 2">
    <name type="scientific">Dallia pectoralis</name>
    <name type="common">Alaska blackfish</name>
    <dbReference type="NCBI Taxonomy" id="75939"/>
    <lineage>
        <taxon>Eukaryota</taxon>
        <taxon>Metazoa</taxon>
        <taxon>Chordata</taxon>
        <taxon>Craniata</taxon>
        <taxon>Vertebrata</taxon>
        <taxon>Euteleostomi</taxon>
        <taxon>Actinopterygii</taxon>
        <taxon>Neopterygii</taxon>
        <taxon>Teleostei</taxon>
        <taxon>Protacanthopterygii</taxon>
        <taxon>Esociformes</taxon>
        <taxon>Umbridae</taxon>
        <taxon>Dallia</taxon>
    </lineage>
</organism>
<proteinExistence type="predicted"/>
<dbReference type="Proteomes" id="UP001157502">
    <property type="component" value="Chromosome 9"/>
</dbReference>
<protein>
    <submittedName>
        <fullName evidence="1">Uncharacterized protein</fullName>
    </submittedName>
</protein>
<comment type="caution">
    <text evidence="1">The sequence shown here is derived from an EMBL/GenBank/DDBJ whole genome shotgun (WGS) entry which is preliminary data.</text>
</comment>
<evidence type="ECO:0000313" key="1">
    <source>
        <dbReference type="EMBL" id="KAJ8006662.1"/>
    </source>
</evidence>
<reference evidence="1" key="1">
    <citation type="submission" date="2021-05" db="EMBL/GenBank/DDBJ databases">
        <authorList>
            <person name="Pan Q."/>
            <person name="Jouanno E."/>
            <person name="Zahm M."/>
            <person name="Klopp C."/>
            <person name="Cabau C."/>
            <person name="Louis A."/>
            <person name="Berthelot C."/>
            <person name="Parey E."/>
            <person name="Roest Crollius H."/>
            <person name="Montfort J."/>
            <person name="Robinson-Rechavi M."/>
            <person name="Bouchez O."/>
            <person name="Lampietro C."/>
            <person name="Lopez Roques C."/>
            <person name="Donnadieu C."/>
            <person name="Postlethwait J."/>
            <person name="Bobe J."/>
            <person name="Dillon D."/>
            <person name="Chandos A."/>
            <person name="von Hippel F."/>
            <person name="Guiguen Y."/>
        </authorList>
    </citation>
    <scope>NUCLEOTIDE SEQUENCE</scope>
    <source>
        <strain evidence="1">YG-Jan2019</strain>
    </source>
</reference>
<dbReference type="EMBL" id="CM055736">
    <property type="protein sequence ID" value="KAJ8006662.1"/>
    <property type="molecule type" value="Genomic_DNA"/>
</dbReference>
<gene>
    <name evidence="1" type="ORF">DPEC_G00109550</name>
</gene>
<name>A0ACC2GSR0_DALPE</name>
<sequence length="78" mass="8925">MLRGMVLITPRHTMLMVWIMCPCTTMLMVWYVMCPHHSAPPPSFTDEVVWIMCPPTPSTMLIVKVHVAHTLFHPPPPC</sequence>
<evidence type="ECO:0000313" key="2">
    <source>
        <dbReference type="Proteomes" id="UP001157502"/>
    </source>
</evidence>
<accession>A0ACC2GSR0</accession>
<keyword evidence="2" id="KW-1185">Reference proteome</keyword>